<dbReference type="GO" id="GO:0005765">
    <property type="term" value="C:lysosomal membrane"/>
    <property type="evidence" value="ECO:0007669"/>
    <property type="project" value="UniProtKB-SubCell"/>
</dbReference>
<proteinExistence type="predicted"/>
<evidence type="ECO:0000256" key="3">
    <source>
        <dbReference type="ARBA" id="ARBA00004656"/>
    </source>
</evidence>
<reference evidence="7" key="1">
    <citation type="submission" date="2021-03" db="EMBL/GenBank/DDBJ databases">
        <authorList>
            <person name="Bekaert M."/>
        </authorList>
    </citation>
    <scope>NUCLEOTIDE SEQUENCE</scope>
</reference>
<keyword evidence="7" id="KW-0012">Acyltransferase</keyword>
<dbReference type="Proteomes" id="UP000683360">
    <property type="component" value="Unassembled WGS sequence"/>
</dbReference>
<keyword evidence="5" id="KW-1133">Transmembrane helix</keyword>
<sequence>MFHKIIKNQRGKLSKFIDQLNVDDEIFYNEDIIEGWSTHFHQLAKKIPNPNYDNEYLELIENEAKIIIDICKQRFKHCPITNKEMEKAISDLNRNKAVDYFGINAENIIHGGKQLQQYLQLLFDKSFEFGCISDILKIGILFPVYKNKGDIKSAKNYRGITVTPTYSKLIEKIIKIRENPVILKNQNPLQRGFTENTTPLLCELMIEEFERESKDLKLPTYIALLDGKSAFDVVVHSNLIRRLYQAGISDQSIILIDSLYKNATSCVKWRNNTSQIFEIEQGVRQGGAISADLYKLCRTFHTHWNTKMSKNSAKLTAEENMKKARRSLYSLMGTGLHGKNGLDPGTAITILYTYVMPILTYGLEILLPSGRILDSIHQFHKKMIKQILSLAKNTADPAVYILSGSLPMEAELHLKALSLYGNITRADRSTIEWRLAERQLHLKTNQSNSWFIQIKKICLKYDILDCQDFLNNPLGKLQWKSLITKKIHTYWNDKINKESEKYSSLKYISGEYMAKRIHPILTTNTSNCRDIIKLPIRTRFATGNYILQTNRAKFNQNDVSAVCRVCGKEDETISHFLISCTPLETERMSLLKSLREQYIKVLELLNINMHDIDVDFIHVIINPYHLVNYCGTSLTMDIETQNRCGDVVIAVSDNVTAESKTAMPFQQIAVHPIGDDASCTKDSKKKEKSQTSPVKKKESTKETHHANSPTPKATERCETRLSMTSSTEIHVEFVIVMCRKWLKNSDKRSCELCHFHYKMTTKLKPFPKWERLQMSRVEKRKITCSVTFHVIAITCVIWSLYVLIDRTTEEVEMGALNWPFWTKLIVVAIGFFGGLVFMYVQCKMYLRYCQKWRSYNRIIHIETLTDEDRIKFIELAVIKKKIPDEDHGVSNLGFEIDSL</sequence>
<dbReference type="PANTHER" id="PTHR45981">
    <property type="entry name" value="LD02310P"/>
    <property type="match status" value="1"/>
</dbReference>
<feature type="domain" description="Reverse transcriptase" evidence="6">
    <location>
        <begin position="150"/>
        <end position="297"/>
    </location>
</feature>
<evidence type="ECO:0000313" key="7">
    <source>
        <dbReference type="EMBL" id="CAG2195636.1"/>
    </source>
</evidence>
<evidence type="ECO:0000313" key="8">
    <source>
        <dbReference type="Proteomes" id="UP000683360"/>
    </source>
</evidence>
<gene>
    <name evidence="7" type="ORF">MEDL_10574</name>
</gene>
<name>A0A8S3QJZ4_MYTED</name>
<protein>
    <submittedName>
        <fullName evidence="7">MARCH1_8</fullName>
        <ecNumber evidence="7">2.3.2.27</ecNumber>
    </submittedName>
</protein>
<evidence type="ECO:0000259" key="6">
    <source>
        <dbReference type="Pfam" id="PF00078"/>
    </source>
</evidence>
<comment type="subcellular location">
    <subcellularLocation>
        <location evidence="1">Endomembrane system</location>
        <topology evidence="1">Multi-pass membrane protein</topology>
    </subcellularLocation>
    <subcellularLocation>
        <location evidence="2">Endosome</location>
    </subcellularLocation>
    <subcellularLocation>
        <location evidence="3">Lysosome membrane</location>
    </subcellularLocation>
</comment>
<evidence type="ECO:0000256" key="5">
    <source>
        <dbReference type="SAM" id="Phobius"/>
    </source>
</evidence>
<feature type="compositionally biased region" description="Basic and acidic residues" evidence="4">
    <location>
        <begin position="678"/>
        <end position="705"/>
    </location>
</feature>
<evidence type="ECO:0000256" key="2">
    <source>
        <dbReference type="ARBA" id="ARBA00004177"/>
    </source>
</evidence>
<dbReference type="EMBL" id="CAJPWZ010000526">
    <property type="protein sequence ID" value="CAG2195636.1"/>
    <property type="molecule type" value="Genomic_DNA"/>
</dbReference>
<keyword evidence="5" id="KW-0472">Membrane</keyword>
<feature type="transmembrane region" description="Helical" evidence="5">
    <location>
        <begin position="824"/>
        <end position="846"/>
    </location>
</feature>
<dbReference type="GO" id="GO:0061630">
    <property type="term" value="F:ubiquitin protein ligase activity"/>
    <property type="evidence" value="ECO:0007669"/>
    <property type="project" value="UniProtKB-EC"/>
</dbReference>
<keyword evidence="7" id="KW-0808">Transferase</keyword>
<dbReference type="EC" id="2.3.2.27" evidence="7"/>
<feature type="transmembrane region" description="Helical" evidence="5">
    <location>
        <begin position="782"/>
        <end position="804"/>
    </location>
</feature>
<dbReference type="InterPro" id="IPR000477">
    <property type="entry name" value="RT_dom"/>
</dbReference>
<comment type="caution">
    <text evidence="7">The sequence shown here is derived from an EMBL/GenBank/DDBJ whole genome shotgun (WGS) entry which is preliminary data.</text>
</comment>
<keyword evidence="5" id="KW-0812">Transmembrane</keyword>
<dbReference type="AlphaFoldDB" id="A0A8S3QJZ4"/>
<dbReference type="GO" id="GO:0005768">
    <property type="term" value="C:endosome"/>
    <property type="evidence" value="ECO:0007669"/>
    <property type="project" value="UniProtKB-SubCell"/>
</dbReference>
<accession>A0A8S3QJZ4</accession>
<evidence type="ECO:0000256" key="4">
    <source>
        <dbReference type="SAM" id="MobiDB-lite"/>
    </source>
</evidence>
<dbReference type="Pfam" id="PF00078">
    <property type="entry name" value="RVT_1"/>
    <property type="match status" value="1"/>
</dbReference>
<feature type="region of interest" description="Disordered" evidence="4">
    <location>
        <begin position="677"/>
        <end position="719"/>
    </location>
</feature>
<keyword evidence="8" id="KW-1185">Reference proteome</keyword>
<dbReference type="OrthoDB" id="264354at2759"/>
<organism evidence="7 8">
    <name type="scientific">Mytilus edulis</name>
    <name type="common">Blue mussel</name>
    <dbReference type="NCBI Taxonomy" id="6550"/>
    <lineage>
        <taxon>Eukaryota</taxon>
        <taxon>Metazoa</taxon>
        <taxon>Spiralia</taxon>
        <taxon>Lophotrochozoa</taxon>
        <taxon>Mollusca</taxon>
        <taxon>Bivalvia</taxon>
        <taxon>Autobranchia</taxon>
        <taxon>Pteriomorphia</taxon>
        <taxon>Mytilida</taxon>
        <taxon>Mytiloidea</taxon>
        <taxon>Mytilidae</taxon>
        <taxon>Mytilinae</taxon>
        <taxon>Mytilus</taxon>
    </lineage>
</organism>
<evidence type="ECO:0000256" key="1">
    <source>
        <dbReference type="ARBA" id="ARBA00004127"/>
    </source>
</evidence>